<reference evidence="2 3" key="1">
    <citation type="submission" date="2020-08" db="EMBL/GenBank/DDBJ databases">
        <title>Genome public.</title>
        <authorList>
            <person name="Liu C."/>
            <person name="Sun Q."/>
        </authorList>
    </citation>
    <scope>NUCLEOTIDE SEQUENCE [LARGE SCALE GENOMIC DNA]</scope>
    <source>
        <strain evidence="2 3">NSJ-46</strain>
    </source>
</reference>
<keyword evidence="1" id="KW-0472">Membrane</keyword>
<feature type="transmembrane region" description="Helical" evidence="1">
    <location>
        <begin position="41"/>
        <end position="59"/>
    </location>
</feature>
<keyword evidence="1" id="KW-1133">Transmembrane helix</keyword>
<dbReference type="RefSeq" id="WP_249309863.1">
    <property type="nucleotide sequence ID" value="NZ_JACRSZ010000021.1"/>
</dbReference>
<organism evidence="2 3">
    <name type="scientific">Jingyaoa shaoxingensis</name>
    <dbReference type="NCBI Taxonomy" id="2763671"/>
    <lineage>
        <taxon>Bacteria</taxon>
        <taxon>Bacillati</taxon>
        <taxon>Bacillota</taxon>
        <taxon>Clostridia</taxon>
        <taxon>Lachnospirales</taxon>
        <taxon>Lachnospiraceae</taxon>
        <taxon>Jingyaoa</taxon>
    </lineage>
</organism>
<evidence type="ECO:0000313" key="3">
    <source>
        <dbReference type="Proteomes" id="UP000657421"/>
    </source>
</evidence>
<keyword evidence="1" id="KW-0812">Transmembrane</keyword>
<feature type="transmembrane region" description="Helical" evidence="1">
    <location>
        <begin position="399"/>
        <end position="421"/>
    </location>
</feature>
<sequence>MNWINKNKKKFWFSLLVNGALLLLLLLIFRPKYETNDDMGILCMVSGVKLGADAHLVYINYVLGKLLVLCYQAAGGVPWYALIQYGVLLGAFTAITYVCLNKIESWNVIWILAAVLTAFSFEAYIKLQYTKTAGILSAAGLFLFCYAVISKEKFKQRLLGSIFLCAFGFMYRNVQFFAEAALMSAAGIPVLFFCCRQLKEKKNIILVQGLTGCAILAVVVGGLFVADKLAYRSEVWQDYLAYNTVRTELYDYGFPDYESHKETYDALQIDENAFKLYKQWNHGDSEKMSTEVMKSIASAKPERTVNKKLISGYIHLFPVKFFTIAVFNIFLMVFLYSFLTGTFSRESVLSLVFEAVMIMLLYFYLYYQGRYLYNRVDVGIWLAASLVVIWNYNQGNGKYVCVEGAVLAVLALAVCVSQGSWVSRLRVNAKEDYSKMRAFIKELHSDQEHLYLTKMGTVSFAKAYGVFDVIPKGMADNLYPLGGWTANTPVYTEVLEKYGVVNPFRDMIGNEKIYLVDKEIDRTMEYLHTYYDADAEAEEVAVNGKTGIYQIQ</sequence>
<name>A0ABR7NDB6_9FIRM</name>
<evidence type="ECO:0000256" key="1">
    <source>
        <dbReference type="SAM" id="Phobius"/>
    </source>
</evidence>
<feature type="transmembrane region" description="Helical" evidence="1">
    <location>
        <begin position="79"/>
        <end position="100"/>
    </location>
</feature>
<protein>
    <recommendedName>
        <fullName evidence="4">Glycosyltransferase RgtA/B/C/D-like domain-containing protein</fullName>
    </recommendedName>
</protein>
<evidence type="ECO:0008006" key="4">
    <source>
        <dbReference type="Google" id="ProtNLM"/>
    </source>
</evidence>
<feature type="transmembrane region" description="Helical" evidence="1">
    <location>
        <begin position="12"/>
        <end position="29"/>
    </location>
</feature>
<comment type="caution">
    <text evidence="2">The sequence shown here is derived from an EMBL/GenBank/DDBJ whole genome shotgun (WGS) entry which is preliminary data.</text>
</comment>
<feature type="transmembrane region" description="Helical" evidence="1">
    <location>
        <begin position="205"/>
        <end position="226"/>
    </location>
</feature>
<evidence type="ECO:0000313" key="2">
    <source>
        <dbReference type="EMBL" id="MBC8574400.1"/>
    </source>
</evidence>
<feature type="transmembrane region" description="Helical" evidence="1">
    <location>
        <begin position="131"/>
        <end position="149"/>
    </location>
</feature>
<dbReference type="Proteomes" id="UP000657421">
    <property type="component" value="Unassembled WGS sequence"/>
</dbReference>
<feature type="transmembrane region" description="Helical" evidence="1">
    <location>
        <begin position="313"/>
        <end position="336"/>
    </location>
</feature>
<accession>A0ABR7NDB6</accession>
<proteinExistence type="predicted"/>
<feature type="transmembrane region" description="Helical" evidence="1">
    <location>
        <begin position="180"/>
        <end position="198"/>
    </location>
</feature>
<feature type="transmembrane region" description="Helical" evidence="1">
    <location>
        <begin position="348"/>
        <end position="366"/>
    </location>
</feature>
<feature type="transmembrane region" description="Helical" evidence="1">
    <location>
        <begin position="372"/>
        <end position="392"/>
    </location>
</feature>
<feature type="transmembrane region" description="Helical" evidence="1">
    <location>
        <begin position="107"/>
        <end position="125"/>
    </location>
</feature>
<keyword evidence="3" id="KW-1185">Reference proteome</keyword>
<dbReference type="EMBL" id="JACRSZ010000021">
    <property type="protein sequence ID" value="MBC8574400.1"/>
    <property type="molecule type" value="Genomic_DNA"/>
</dbReference>
<gene>
    <name evidence="2" type="ORF">H8716_15210</name>
</gene>